<name>A0ABV1LPN7_9BURK</name>
<evidence type="ECO:0000259" key="2">
    <source>
        <dbReference type="SMART" id="SM00829"/>
    </source>
</evidence>
<dbReference type="InterPro" id="IPR052711">
    <property type="entry name" value="Zinc_ADH-like"/>
</dbReference>
<organism evidence="3 4">
    <name type="scientific">Paraburkholderia acidicola</name>
    <dbReference type="NCBI Taxonomy" id="1912599"/>
    <lineage>
        <taxon>Bacteria</taxon>
        <taxon>Pseudomonadati</taxon>
        <taxon>Pseudomonadota</taxon>
        <taxon>Betaproteobacteria</taxon>
        <taxon>Burkholderiales</taxon>
        <taxon>Burkholderiaceae</taxon>
        <taxon>Paraburkholderia</taxon>
    </lineage>
</organism>
<protein>
    <submittedName>
        <fullName evidence="3">NAD(P)-dependent alcohol dehydrogenase</fullName>
    </submittedName>
</protein>
<comment type="caution">
    <text evidence="3">The sequence shown here is derived from an EMBL/GenBank/DDBJ whole genome shotgun (WGS) entry which is preliminary data.</text>
</comment>
<accession>A0ABV1LPN7</accession>
<gene>
    <name evidence="3" type="ORF">N0A02_17395</name>
</gene>
<dbReference type="SUPFAM" id="SSF51735">
    <property type="entry name" value="NAD(P)-binding Rossmann-fold domains"/>
    <property type="match status" value="1"/>
</dbReference>
<dbReference type="InterPro" id="IPR036291">
    <property type="entry name" value="NAD(P)-bd_dom_sf"/>
</dbReference>
<reference evidence="3 4" key="1">
    <citation type="journal article" date="2024" name="Chem. Sci.">
        <title>Discovery of a lagriamide polyketide by integrated genome mining, isotopic labeling, and untargeted metabolomics.</title>
        <authorList>
            <person name="Fergusson C.H."/>
            <person name="Saulog J."/>
            <person name="Paulo B.S."/>
            <person name="Wilson D.M."/>
            <person name="Liu D.Y."/>
            <person name="Morehouse N.J."/>
            <person name="Waterworth S."/>
            <person name="Barkei J."/>
            <person name="Gray C.A."/>
            <person name="Kwan J.C."/>
            <person name="Eustaquio A.S."/>
            <person name="Linington R.G."/>
        </authorList>
    </citation>
    <scope>NUCLEOTIDE SEQUENCE [LARGE SCALE GENOMIC DNA]</scope>
    <source>
        <strain evidence="3 4">RL17-338-BIF-B</strain>
    </source>
</reference>
<dbReference type="PANTHER" id="PTHR45033:SF2">
    <property type="entry name" value="ZINC-TYPE ALCOHOL DEHYDROGENASE-LIKE PROTEIN C1773.06C"/>
    <property type="match status" value="1"/>
</dbReference>
<sequence length="438" mass="46424">MDPGAETDTRFGRRHTARRTLQQADAKTRFESGDAPGYHRPIAAQLAPRCRKTPGFHHGKEGFGLVRFVAVHWCTTRRNVVFWRSIIGIGRCYDPLYCELGIVMRAFNLTDHSLASLTRVDLPTPSPASDEVLIRLHAASLNYLDLMVAWGRLGSRSTPFIPGTDGAGEIVEVGDRVKGWAVGDRVVPGLMVDWAAGPLTPAAATRMRGVSMPGSLADYAVVPATSLVSIPDQLTFAEAATLPIAATTAWNAIVTGQVRPGSTVVLLGTGGVSLFALQFAKAAGARVIITSSSDEKLARARALGADLTINYRSTPAWDETVLAATDGMGADLIVETIGATTFARSLNAAAIAGTIFVVGFVGGMELSIPILPINLKTLRIVGNNTGSTANLADAVRAIATTGIKPVIDRSFGFEEALEGYRFLESAAHFGKVVIDLDA</sequence>
<dbReference type="InterPro" id="IPR011032">
    <property type="entry name" value="GroES-like_sf"/>
</dbReference>
<dbReference type="Pfam" id="PF00107">
    <property type="entry name" value="ADH_zinc_N"/>
    <property type="match status" value="1"/>
</dbReference>
<dbReference type="Pfam" id="PF08240">
    <property type="entry name" value="ADH_N"/>
    <property type="match status" value="1"/>
</dbReference>
<feature type="domain" description="Enoyl reductase (ER)" evidence="2">
    <location>
        <begin position="112"/>
        <end position="434"/>
    </location>
</feature>
<dbReference type="SMART" id="SM00829">
    <property type="entry name" value="PKS_ER"/>
    <property type="match status" value="1"/>
</dbReference>
<keyword evidence="4" id="KW-1185">Reference proteome</keyword>
<dbReference type="EMBL" id="JAOALG010000001">
    <property type="protein sequence ID" value="MEQ5841205.1"/>
    <property type="molecule type" value="Genomic_DNA"/>
</dbReference>
<proteinExistence type="predicted"/>
<dbReference type="PANTHER" id="PTHR45033">
    <property type="match status" value="1"/>
</dbReference>
<dbReference type="CDD" id="cd08276">
    <property type="entry name" value="MDR7"/>
    <property type="match status" value="1"/>
</dbReference>
<dbReference type="InterPro" id="IPR013154">
    <property type="entry name" value="ADH-like_N"/>
</dbReference>
<evidence type="ECO:0000313" key="3">
    <source>
        <dbReference type="EMBL" id="MEQ5841205.1"/>
    </source>
</evidence>
<dbReference type="Gene3D" id="3.40.50.720">
    <property type="entry name" value="NAD(P)-binding Rossmann-like Domain"/>
    <property type="match status" value="1"/>
</dbReference>
<evidence type="ECO:0000256" key="1">
    <source>
        <dbReference type="SAM" id="MobiDB-lite"/>
    </source>
</evidence>
<dbReference type="SUPFAM" id="SSF50129">
    <property type="entry name" value="GroES-like"/>
    <property type="match status" value="1"/>
</dbReference>
<dbReference type="Gene3D" id="3.90.180.10">
    <property type="entry name" value="Medium-chain alcohol dehydrogenases, catalytic domain"/>
    <property type="match status" value="1"/>
</dbReference>
<dbReference type="Proteomes" id="UP001469089">
    <property type="component" value="Unassembled WGS sequence"/>
</dbReference>
<dbReference type="InterPro" id="IPR020843">
    <property type="entry name" value="ER"/>
</dbReference>
<feature type="region of interest" description="Disordered" evidence="1">
    <location>
        <begin position="1"/>
        <end position="39"/>
    </location>
</feature>
<dbReference type="InterPro" id="IPR013149">
    <property type="entry name" value="ADH-like_C"/>
</dbReference>
<evidence type="ECO:0000313" key="4">
    <source>
        <dbReference type="Proteomes" id="UP001469089"/>
    </source>
</evidence>